<protein>
    <submittedName>
        <fullName evidence="3">YafY family transcriptional regulator</fullName>
    </submittedName>
</protein>
<sequence length="317" mass="36405">MNRIDRLTSIITYIQGRRYTSANAIAERYGMSVRTVYRDLRALDESGVPIGFEPSKGYFITEGYFLPPVMFTEEEALAMISVGKMLGSSQEASLQKEFNSALEKVKSVLPSTAREKISVLEDRIKTIDPIKSNEHPNHFLITTEKAIVHSRYLKLGYKSLNQAYSERLVGPLGIYYQFECWYLLAYCTLRKAIRNFRLDRVVSMKESEQSFTPPAGFSLPDYLNKHMEDYPRTLVEVAMSEADFSCISGMKYLNGYIQAIEKDDTLLVSFLVTHPEQFCKWLLFYCDSARIISPETMLDLQDKLIEKINKKYSSVLT</sequence>
<dbReference type="PROSITE" id="PS52050">
    <property type="entry name" value="WYL"/>
    <property type="match status" value="1"/>
</dbReference>
<feature type="domain" description="Helix-turn-helix type 11" evidence="1">
    <location>
        <begin position="6"/>
        <end position="58"/>
    </location>
</feature>
<feature type="domain" description="WYL" evidence="2">
    <location>
        <begin position="142"/>
        <end position="204"/>
    </location>
</feature>
<dbReference type="PANTHER" id="PTHR34580:SF3">
    <property type="entry name" value="PROTEIN PAFB"/>
    <property type="match status" value="1"/>
</dbReference>
<dbReference type="Pfam" id="PF13280">
    <property type="entry name" value="WYL"/>
    <property type="match status" value="1"/>
</dbReference>
<dbReference type="AlphaFoldDB" id="A0A6C0GGE9"/>
<dbReference type="InterPro" id="IPR051534">
    <property type="entry name" value="CBASS_pafABC_assoc_protein"/>
</dbReference>
<keyword evidence="4" id="KW-1185">Reference proteome</keyword>
<dbReference type="KEGG" id="rhoz:GXP67_09655"/>
<dbReference type="InterPro" id="IPR026881">
    <property type="entry name" value="WYL_dom"/>
</dbReference>
<proteinExistence type="predicted"/>
<dbReference type="PANTHER" id="PTHR34580">
    <property type="match status" value="1"/>
</dbReference>
<evidence type="ECO:0000313" key="3">
    <source>
        <dbReference type="EMBL" id="QHT66904.1"/>
    </source>
</evidence>
<dbReference type="EMBL" id="CP048222">
    <property type="protein sequence ID" value="QHT66904.1"/>
    <property type="molecule type" value="Genomic_DNA"/>
</dbReference>
<dbReference type="InterPro" id="IPR036390">
    <property type="entry name" value="WH_DNA-bd_sf"/>
</dbReference>
<evidence type="ECO:0000313" key="4">
    <source>
        <dbReference type="Proteomes" id="UP000480178"/>
    </source>
</evidence>
<organism evidence="3 4">
    <name type="scientific">Rhodocytophaga rosea</name>
    <dbReference type="NCBI Taxonomy" id="2704465"/>
    <lineage>
        <taxon>Bacteria</taxon>
        <taxon>Pseudomonadati</taxon>
        <taxon>Bacteroidota</taxon>
        <taxon>Cytophagia</taxon>
        <taxon>Cytophagales</taxon>
        <taxon>Rhodocytophagaceae</taxon>
        <taxon>Rhodocytophaga</taxon>
    </lineage>
</organism>
<dbReference type="InterPro" id="IPR036388">
    <property type="entry name" value="WH-like_DNA-bd_sf"/>
</dbReference>
<dbReference type="Proteomes" id="UP000480178">
    <property type="component" value="Chromosome"/>
</dbReference>
<gene>
    <name evidence="3" type="ORF">GXP67_09655</name>
</gene>
<dbReference type="InterPro" id="IPR013196">
    <property type="entry name" value="HTH_11"/>
</dbReference>
<evidence type="ECO:0000259" key="1">
    <source>
        <dbReference type="Pfam" id="PF08279"/>
    </source>
</evidence>
<dbReference type="RefSeq" id="WP_162442956.1">
    <property type="nucleotide sequence ID" value="NZ_CP048222.1"/>
</dbReference>
<evidence type="ECO:0000259" key="2">
    <source>
        <dbReference type="Pfam" id="PF13280"/>
    </source>
</evidence>
<accession>A0A6C0GGE9</accession>
<dbReference type="Pfam" id="PF08279">
    <property type="entry name" value="HTH_11"/>
    <property type="match status" value="1"/>
</dbReference>
<reference evidence="3 4" key="1">
    <citation type="submission" date="2020-01" db="EMBL/GenBank/DDBJ databases">
        <authorList>
            <person name="Kim M.K."/>
        </authorList>
    </citation>
    <scope>NUCLEOTIDE SEQUENCE [LARGE SCALE GENOMIC DNA]</scope>
    <source>
        <strain evidence="3 4">172606-1</strain>
    </source>
</reference>
<name>A0A6C0GGE9_9BACT</name>
<dbReference type="Gene3D" id="1.10.10.10">
    <property type="entry name" value="Winged helix-like DNA-binding domain superfamily/Winged helix DNA-binding domain"/>
    <property type="match status" value="1"/>
</dbReference>
<dbReference type="SUPFAM" id="SSF46785">
    <property type="entry name" value="Winged helix' DNA-binding domain"/>
    <property type="match status" value="1"/>
</dbReference>